<evidence type="ECO:0000256" key="5">
    <source>
        <dbReference type="ARBA" id="ARBA00022807"/>
    </source>
</evidence>
<organism evidence="12 13">
    <name type="scientific">Heterostelium pallidum (strain ATCC 26659 / Pp 5 / PN500)</name>
    <name type="common">Cellular slime mold</name>
    <name type="synonym">Polysphondylium pallidum</name>
    <dbReference type="NCBI Taxonomy" id="670386"/>
    <lineage>
        <taxon>Eukaryota</taxon>
        <taxon>Amoebozoa</taxon>
        <taxon>Evosea</taxon>
        <taxon>Eumycetozoa</taxon>
        <taxon>Dictyostelia</taxon>
        <taxon>Acytosteliales</taxon>
        <taxon>Acytosteliaceae</taxon>
        <taxon>Heterostelium</taxon>
    </lineage>
</organism>
<evidence type="ECO:0000259" key="11">
    <source>
        <dbReference type="SMART" id="SM00848"/>
    </source>
</evidence>
<gene>
    <name evidence="12" type="ORF">PPL_09079</name>
</gene>
<comment type="subcellular location">
    <subcellularLocation>
        <location evidence="1">Lysosome</location>
    </subcellularLocation>
</comment>
<dbReference type="Gene3D" id="3.90.70.10">
    <property type="entry name" value="Cysteine proteinases"/>
    <property type="match status" value="1"/>
</dbReference>
<dbReference type="InterPro" id="IPR025660">
    <property type="entry name" value="Pept_his_AS"/>
</dbReference>
<dbReference type="SUPFAM" id="SSF54001">
    <property type="entry name" value="Cysteine proteinases"/>
    <property type="match status" value="1"/>
</dbReference>
<feature type="chain" id="PRO_5018733628" evidence="9">
    <location>
        <begin position="17"/>
        <end position="329"/>
    </location>
</feature>
<dbReference type="GeneID" id="31364555"/>
<keyword evidence="5" id="KW-0378">Hydrolase</keyword>
<dbReference type="InterPro" id="IPR013128">
    <property type="entry name" value="Peptidase_C1A"/>
</dbReference>
<accession>D3BKJ7</accession>
<evidence type="ECO:0000256" key="3">
    <source>
        <dbReference type="ARBA" id="ARBA00022670"/>
    </source>
</evidence>
<dbReference type="PANTHER" id="PTHR12411">
    <property type="entry name" value="CYSTEINE PROTEASE FAMILY C1-RELATED"/>
    <property type="match status" value="1"/>
</dbReference>
<dbReference type="MEROPS" id="C01.A55"/>
<dbReference type="InterPro" id="IPR013201">
    <property type="entry name" value="Prot_inhib_I29"/>
</dbReference>
<dbReference type="FunCoup" id="D3BKJ7">
    <property type="interactions" value="55"/>
</dbReference>
<evidence type="ECO:0000256" key="1">
    <source>
        <dbReference type="ARBA" id="ARBA00004371"/>
    </source>
</evidence>
<dbReference type="PRINTS" id="PR00705">
    <property type="entry name" value="PAPAIN"/>
</dbReference>
<dbReference type="InterPro" id="IPR000169">
    <property type="entry name" value="Pept_cys_AS"/>
</dbReference>
<dbReference type="InterPro" id="IPR038765">
    <property type="entry name" value="Papain-like_cys_pep_sf"/>
</dbReference>
<dbReference type="AlphaFoldDB" id="D3BKJ7"/>
<evidence type="ECO:0000256" key="2">
    <source>
        <dbReference type="ARBA" id="ARBA00008455"/>
    </source>
</evidence>
<dbReference type="RefSeq" id="XP_020430552.1">
    <property type="nucleotide sequence ID" value="XM_020579877.1"/>
</dbReference>
<dbReference type="STRING" id="670386.D3BKJ7"/>
<feature type="signal peptide" evidence="9">
    <location>
        <begin position="1"/>
        <end position="16"/>
    </location>
</feature>
<evidence type="ECO:0000256" key="7">
    <source>
        <dbReference type="ARBA" id="ARBA00023157"/>
    </source>
</evidence>
<keyword evidence="8" id="KW-0458">Lysosome</keyword>
<dbReference type="SMART" id="SM00645">
    <property type="entry name" value="Pept_C1"/>
    <property type="match status" value="1"/>
</dbReference>
<dbReference type="InterPro" id="IPR025661">
    <property type="entry name" value="Pept_asp_AS"/>
</dbReference>
<evidence type="ECO:0000313" key="12">
    <source>
        <dbReference type="EMBL" id="EFA78427.1"/>
    </source>
</evidence>
<dbReference type="EMBL" id="ADBJ01000038">
    <property type="protein sequence ID" value="EFA78427.1"/>
    <property type="molecule type" value="Genomic_DNA"/>
</dbReference>
<dbReference type="CDD" id="cd02248">
    <property type="entry name" value="Peptidase_C1A"/>
    <property type="match status" value="1"/>
</dbReference>
<proteinExistence type="inferred from homology"/>
<protein>
    <submittedName>
        <fullName evidence="12">Cysteine proteinase 3</fullName>
    </submittedName>
</protein>
<keyword evidence="5" id="KW-0788">Thiol protease</keyword>
<dbReference type="Proteomes" id="UP000001396">
    <property type="component" value="Unassembled WGS sequence"/>
</dbReference>
<evidence type="ECO:0000259" key="10">
    <source>
        <dbReference type="SMART" id="SM00645"/>
    </source>
</evidence>
<comment type="similarity">
    <text evidence="2">Belongs to the peptidase C1 family.</text>
</comment>
<dbReference type="PROSITE" id="PS00640">
    <property type="entry name" value="THIOL_PROTEASE_ASN"/>
    <property type="match status" value="1"/>
</dbReference>
<dbReference type="Pfam" id="PF08246">
    <property type="entry name" value="Inhibitor_I29"/>
    <property type="match status" value="1"/>
</dbReference>
<dbReference type="FunFam" id="3.90.70.10:FF:000039">
    <property type="entry name" value="Cysteine proteinase 2, putative"/>
    <property type="match status" value="1"/>
</dbReference>
<evidence type="ECO:0000256" key="8">
    <source>
        <dbReference type="ARBA" id="ARBA00023228"/>
    </source>
</evidence>
<dbReference type="GO" id="GO:0005764">
    <property type="term" value="C:lysosome"/>
    <property type="evidence" value="ECO:0007669"/>
    <property type="project" value="UniProtKB-SubCell"/>
</dbReference>
<keyword evidence="3" id="KW-0645">Protease</keyword>
<reference evidence="12 13" key="1">
    <citation type="journal article" date="2011" name="Genome Res.">
        <title>Phylogeny-wide analysis of social amoeba genomes highlights ancient origins for complex intercellular communication.</title>
        <authorList>
            <person name="Heidel A.J."/>
            <person name="Lawal H.M."/>
            <person name="Felder M."/>
            <person name="Schilde C."/>
            <person name="Helps N.R."/>
            <person name="Tunggal B."/>
            <person name="Rivero F."/>
            <person name="John U."/>
            <person name="Schleicher M."/>
            <person name="Eichinger L."/>
            <person name="Platzer M."/>
            <person name="Noegel A.A."/>
            <person name="Schaap P."/>
            <person name="Gloeckner G."/>
        </authorList>
    </citation>
    <scope>NUCLEOTIDE SEQUENCE [LARGE SCALE GENOMIC DNA]</scope>
    <source>
        <strain evidence="13">ATCC 26659 / Pp 5 / PN500</strain>
    </source>
</reference>
<dbReference type="GO" id="GO:0008234">
    <property type="term" value="F:cysteine-type peptidase activity"/>
    <property type="evidence" value="ECO:0007669"/>
    <property type="project" value="UniProtKB-KW"/>
</dbReference>
<dbReference type="InterPro" id="IPR000668">
    <property type="entry name" value="Peptidase_C1A_C"/>
</dbReference>
<keyword evidence="7" id="KW-1015">Disulfide bond</keyword>
<evidence type="ECO:0000256" key="6">
    <source>
        <dbReference type="ARBA" id="ARBA00023145"/>
    </source>
</evidence>
<evidence type="ECO:0000256" key="4">
    <source>
        <dbReference type="ARBA" id="ARBA00022729"/>
    </source>
</evidence>
<evidence type="ECO:0000256" key="9">
    <source>
        <dbReference type="SAM" id="SignalP"/>
    </source>
</evidence>
<dbReference type="SMART" id="SM00848">
    <property type="entry name" value="Inhibitor_I29"/>
    <property type="match status" value="1"/>
</dbReference>
<keyword evidence="6" id="KW-0865">Zymogen</keyword>
<feature type="domain" description="Peptidase C1A papain C-terminal" evidence="10">
    <location>
        <begin position="112"/>
        <end position="327"/>
    </location>
</feature>
<feature type="domain" description="Cathepsin propeptide inhibitor" evidence="11">
    <location>
        <begin position="29"/>
        <end position="84"/>
    </location>
</feature>
<name>D3BKJ7_HETP5</name>
<dbReference type="InParanoid" id="D3BKJ7"/>
<dbReference type="InterPro" id="IPR039417">
    <property type="entry name" value="Peptidase_C1A_papain-like"/>
</dbReference>
<dbReference type="PROSITE" id="PS00639">
    <property type="entry name" value="THIOL_PROTEASE_HIS"/>
    <property type="match status" value="1"/>
</dbReference>
<comment type="caution">
    <text evidence="12">The sequence shown here is derived from an EMBL/GenBank/DDBJ whole genome shotgun (WGS) entry which is preliminary data.</text>
</comment>
<dbReference type="GO" id="GO:0006508">
    <property type="term" value="P:proteolysis"/>
    <property type="evidence" value="ECO:0007669"/>
    <property type="project" value="UniProtKB-KW"/>
</dbReference>
<keyword evidence="4 9" id="KW-0732">Signal</keyword>
<dbReference type="OMA" id="QAFHYII"/>
<dbReference type="PROSITE" id="PS00139">
    <property type="entry name" value="THIOL_PROTEASE_CYS"/>
    <property type="match status" value="1"/>
</dbReference>
<evidence type="ECO:0000313" key="13">
    <source>
        <dbReference type="Proteomes" id="UP000001396"/>
    </source>
</evidence>
<keyword evidence="13" id="KW-1185">Reference proteome</keyword>
<sequence>MRLLLAFFMIVGLAAGSRLFAEKHYQNQFTNWMVVQDRQYDAYEFRTRYSAFKDNLDFIHRWNAVNKETELGATVFADLTNEEYRAVYLGMNVDASNFAAQPATLDQVYQPVRSTLDWRNNGAVGRVKDQGQCGSCWAFSTTGAVEGAHQIATGNFVSLSEQQLMDCSRSYGNHGCQGGLMDSAMSYIVKQGGINTEESYPYEMRDSYTCKYNPANNGAKLSGYSNIKRGSEADLAAKLNIGPVAIALDASHSSFQLYKSGVFYDPACSSTSLSHGVLAVGYGTEGSSAYWIVKNSWGTRWGDAGYIWIAKDRNNHCGVATMSSIPIHV</sequence>
<dbReference type="Pfam" id="PF00112">
    <property type="entry name" value="Peptidase_C1"/>
    <property type="match status" value="1"/>
</dbReference>